<dbReference type="PRINTS" id="PR00755">
    <property type="entry name" value="AFLATOXINBRP"/>
</dbReference>
<proteinExistence type="predicted"/>
<keyword evidence="3" id="KW-0238">DNA-binding</keyword>
<accession>A0AAJ0CKB7</accession>
<dbReference type="PANTHER" id="PTHR31069">
    <property type="entry name" value="OLEATE-ACTIVATED TRANSCRIPTION FACTOR 1-RELATED"/>
    <property type="match status" value="1"/>
</dbReference>
<dbReference type="GO" id="GO:0000981">
    <property type="term" value="F:DNA-binding transcription factor activity, RNA polymerase II-specific"/>
    <property type="evidence" value="ECO:0007669"/>
    <property type="project" value="InterPro"/>
</dbReference>
<feature type="compositionally biased region" description="Polar residues" evidence="6">
    <location>
        <begin position="89"/>
        <end position="139"/>
    </location>
</feature>
<evidence type="ECO:0000256" key="4">
    <source>
        <dbReference type="ARBA" id="ARBA00023163"/>
    </source>
</evidence>
<keyword evidence="9" id="KW-1185">Reference proteome</keyword>
<feature type="domain" description="Zn(2)-C6 fungal-type" evidence="7">
    <location>
        <begin position="44"/>
        <end position="74"/>
    </location>
</feature>
<dbReference type="EMBL" id="JASWJB010000160">
    <property type="protein sequence ID" value="KAK2594638.1"/>
    <property type="molecule type" value="Genomic_DNA"/>
</dbReference>
<evidence type="ECO:0000256" key="6">
    <source>
        <dbReference type="SAM" id="MobiDB-lite"/>
    </source>
</evidence>
<reference evidence="8" key="1">
    <citation type="submission" date="2023-06" db="EMBL/GenBank/DDBJ databases">
        <title>Conoideocrella luteorostrata (Hypocreales: Clavicipitaceae), a potential biocontrol fungus for elongate hemlock scale in United States Christmas tree production areas.</title>
        <authorList>
            <person name="Barrett H."/>
            <person name="Lovett B."/>
            <person name="Macias A.M."/>
            <person name="Stajich J.E."/>
            <person name="Kasson M.T."/>
        </authorList>
    </citation>
    <scope>NUCLEOTIDE SEQUENCE</scope>
    <source>
        <strain evidence="8">ARSEF 14590</strain>
    </source>
</reference>
<dbReference type="InterPro" id="IPR036864">
    <property type="entry name" value="Zn2-C6_fun-type_DNA-bd_sf"/>
</dbReference>
<evidence type="ECO:0000256" key="2">
    <source>
        <dbReference type="ARBA" id="ARBA00023015"/>
    </source>
</evidence>
<keyword evidence="5" id="KW-0539">Nucleus</keyword>
<dbReference type="Proteomes" id="UP001251528">
    <property type="component" value="Unassembled WGS sequence"/>
</dbReference>
<name>A0AAJ0CKB7_9HYPO</name>
<dbReference type="PANTHER" id="PTHR31069:SF31">
    <property type="entry name" value="MONODICTYPHENONE CLUSTER TRANSCRIPTION FACTOR-RELATED"/>
    <property type="match status" value="1"/>
</dbReference>
<dbReference type="GO" id="GO:0005634">
    <property type="term" value="C:nucleus"/>
    <property type="evidence" value="ECO:0007669"/>
    <property type="project" value="InterPro"/>
</dbReference>
<dbReference type="SMART" id="SM00066">
    <property type="entry name" value="GAL4"/>
    <property type="match status" value="1"/>
</dbReference>
<dbReference type="Gene3D" id="4.10.240.10">
    <property type="entry name" value="Zn(2)-C6 fungal-type DNA-binding domain"/>
    <property type="match status" value="1"/>
</dbReference>
<gene>
    <name evidence="8" type="ORF">QQS21_007614</name>
</gene>
<comment type="caution">
    <text evidence="8">The sequence shown here is derived from an EMBL/GenBank/DDBJ whole genome shotgun (WGS) entry which is preliminary data.</text>
</comment>
<dbReference type="InterPro" id="IPR001138">
    <property type="entry name" value="Zn2Cys6_DnaBD"/>
</dbReference>
<keyword evidence="1" id="KW-0479">Metal-binding</keyword>
<keyword evidence="4" id="KW-0804">Transcription</keyword>
<dbReference type="CDD" id="cd00067">
    <property type="entry name" value="GAL4"/>
    <property type="match status" value="1"/>
</dbReference>
<dbReference type="GO" id="GO:0045122">
    <property type="term" value="P:aflatoxin biosynthetic process"/>
    <property type="evidence" value="ECO:0007669"/>
    <property type="project" value="InterPro"/>
</dbReference>
<feature type="compositionally biased region" description="Polar residues" evidence="6">
    <location>
        <begin position="207"/>
        <end position="216"/>
    </location>
</feature>
<dbReference type="GO" id="GO:0003677">
    <property type="term" value="F:DNA binding"/>
    <property type="evidence" value="ECO:0007669"/>
    <property type="project" value="UniProtKB-KW"/>
</dbReference>
<dbReference type="PROSITE" id="PS50048">
    <property type="entry name" value="ZN2_CY6_FUNGAL_2"/>
    <property type="match status" value="1"/>
</dbReference>
<dbReference type="Pfam" id="PF00172">
    <property type="entry name" value="Zn_clus"/>
    <property type="match status" value="1"/>
</dbReference>
<evidence type="ECO:0000256" key="3">
    <source>
        <dbReference type="ARBA" id="ARBA00023125"/>
    </source>
</evidence>
<dbReference type="InterPro" id="IPR050675">
    <property type="entry name" value="OAF3"/>
</dbReference>
<dbReference type="SUPFAM" id="SSF57701">
    <property type="entry name" value="Zn2/Cys6 DNA-binding domain"/>
    <property type="match status" value="1"/>
</dbReference>
<organism evidence="8 9">
    <name type="scientific">Conoideocrella luteorostrata</name>
    <dbReference type="NCBI Taxonomy" id="1105319"/>
    <lineage>
        <taxon>Eukaryota</taxon>
        <taxon>Fungi</taxon>
        <taxon>Dikarya</taxon>
        <taxon>Ascomycota</taxon>
        <taxon>Pezizomycotina</taxon>
        <taxon>Sordariomycetes</taxon>
        <taxon>Hypocreomycetidae</taxon>
        <taxon>Hypocreales</taxon>
        <taxon>Clavicipitaceae</taxon>
        <taxon>Conoideocrella</taxon>
    </lineage>
</organism>
<evidence type="ECO:0000313" key="8">
    <source>
        <dbReference type="EMBL" id="KAK2594638.1"/>
    </source>
</evidence>
<protein>
    <recommendedName>
        <fullName evidence="7">Zn(2)-C6 fungal-type domain-containing protein</fullName>
    </recommendedName>
</protein>
<dbReference type="AlphaFoldDB" id="A0AAJ0CKB7"/>
<evidence type="ECO:0000313" key="9">
    <source>
        <dbReference type="Proteomes" id="UP001251528"/>
    </source>
</evidence>
<feature type="region of interest" description="Disordered" evidence="6">
    <location>
        <begin position="83"/>
        <end position="139"/>
    </location>
</feature>
<dbReference type="GO" id="GO:0008270">
    <property type="term" value="F:zinc ion binding"/>
    <property type="evidence" value="ECO:0007669"/>
    <property type="project" value="InterPro"/>
</dbReference>
<evidence type="ECO:0000259" key="7">
    <source>
        <dbReference type="PROSITE" id="PS50048"/>
    </source>
</evidence>
<evidence type="ECO:0000256" key="5">
    <source>
        <dbReference type="ARBA" id="ARBA00023242"/>
    </source>
</evidence>
<keyword evidence="2" id="KW-0805">Transcription regulation</keyword>
<sequence length="566" mass="60988">MPDVAEIICGMDRGEDRWRVSPNEAASPKSRSGGMRHNLKLRDSCQSCAMSKIKCPKEKPSCSKCKSRGIECKYSFVKRPGRKRITPGTAATNSNSKKDTSVNGSEDSHMNSCASPNVSASLTDEVPHSTNSCKTTSDSLFLNMTPPGSIVSTSLTSENNDKYTQISRPGTRQAVESSLKLTVPSAEILRPPSISTKGNIKDPPQRRGTSPAMTTPISIMSENVPDSYFEHELFDMDGMSDFVDGLGSFAPNDIDDMNFVMTSINDTILDSPMSFNHTTNDLGSLFIPMETPKVDSASSADLFTANSEITSPSAISRLSSIATTDLQAPTAMPSTIMLNHSTPTSTCACVLRALDLLKMLSSCCNKTVVTDKADIDLAQATITKNKQILDVISDILVCSSCKNDNLLLIIISILILKVLERYNTTVDKRLCNTGPMHVKEGNGTARSGKHMIAYSKGQVKVPSHANTLLDEATHWRTIAQLVLGELHGVQRLVNQLSPQLKNSLKGDQGSLGVGAGLSAGNCGIVEDNYSLVSTPFSAETLSQLGDDMRKGLKTLSTNIIGRLRHC</sequence>
<dbReference type="PROSITE" id="PS00463">
    <property type="entry name" value="ZN2_CY6_FUNGAL_1"/>
    <property type="match status" value="1"/>
</dbReference>
<dbReference type="InterPro" id="IPR013700">
    <property type="entry name" value="AflR"/>
</dbReference>
<feature type="region of interest" description="Disordered" evidence="6">
    <location>
        <begin position="190"/>
        <end position="216"/>
    </location>
</feature>
<evidence type="ECO:0000256" key="1">
    <source>
        <dbReference type="ARBA" id="ARBA00022723"/>
    </source>
</evidence>
<dbReference type="Pfam" id="PF08493">
    <property type="entry name" value="AflR"/>
    <property type="match status" value="1"/>
</dbReference>